<dbReference type="AlphaFoldDB" id="X0Z9F2"/>
<organism evidence="1">
    <name type="scientific">marine sediment metagenome</name>
    <dbReference type="NCBI Taxonomy" id="412755"/>
    <lineage>
        <taxon>unclassified sequences</taxon>
        <taxon>metagenomes</taxon>
        <taxon>ecological metagenomes</taxon>
    </lineage>
</organism>
<accession>X0Z9F2</accession>
<dbReference type="EMBL" id="BART01008711">
    <property type="protein sequence ID" value="GAG57018.1"/>
    <property type="molecule type" value="Genomic_DNA"/>
</dbReference>
<sequence length="83" mass="9670">MIPKRARTAIAIRDALQEYSKAVSDAALNLNLICRSQYRESQGETQFTDYSAGQFRNDRAVYDASVQEFRRWGTRLTELFKKF</sequence>
<reference evidence="1" key="1">
    <citation type="journal article" date="2014" name="Front. Microbiol.">
        <title>High frequency of phylogenetically diverse reductive dehalogenase-homologous genes in deep subseafloor sedimentary metagenomes.</title>
        <authorList>
            <person name="Kawai M."/>
            <person name="Futagami T."/>
            <person name="Toyoda A."/>
            <person name="Takaki Y."/>
            <person name="Nishi S."/>
            <person name="Hori S."/>
            <person name="Arai W."/>
            <person name="Tsubouchi T."/>
            <person name="Morono Y."/>
            <person name="Uchiyama I."/>
            <person name="Ito T."/>
            <person name="Fujiyama A."/>
            <person name="Inagaki F."/>
            <person name="Takami H."/>
        </authorList>
    </citation>
    <scope>NUCLEOTIDE SEQUENCE</scope>
    <source>
        <strain evidence="1">Expedition CK06-06</strain>
    </source>
</reference>
<comment type="caution">
    <text evidence="1">The sequence shown here is derived from an EMBL/GenBank/DDBJ whole genome shotgun (WGS) entry which is preliminary data.</text>
</comment>
<protein>
    <submittedName>
        <fullName evidence="1">Uncharacterized protein</fullName>
    </submittedName>
</protein>
<evidence type="ECO:0000313" key="1">
    <source>
        <dbReference type="EMBL" id="GAG57018.1"/>
    </source>
</evidence>
<name>X0Z9F2_9ZZZZ</name>
<proteinExistence type="predicted"/>
<gene>
    <name evidence="1" type="ORF">S01H4_19518</name>
</gene>